<dbReference type="PROSITE" id="PS51819">
    <property type="entry name" value="VOC"/>
    <property type="match status" value="1"/>
</dbReference>
<dbReference type="PATRIC" id="fig|453.4.peg.3508"/>
<organism evidence="2 4">
    <name type="scientific">Legionella feeleii</name>
    <dbReference type="NCBI Taxonomy" id="453"/>
    <lineage>
        <taxon>Bacteria</taxon>
        <taxon>Pseudomonadati</taxon>
        <taxon>Pseudomonadota</taxon>
        <taxon>Gammaproteobacteria</taxon>
        <taxon>Legionellales</taxon>
        <taxon>Legionellaceae</taxon>
        <taxon>Legionella</taxon>
    </lineage>
</organism>
<feature type="domain" description="VOC" evidence="1">
    <location>
        <begin position="3"/>
        <end position="120"/>
    </location>
</feature>
<evidence type="ECO:0000259" key="1">
    <source>
        <dbReference type="PROSITE" id="PS51819"/>
    </source>
</evidence>
<evidence type="ECO:0000313" key="4">
    <source>
        <dbReference type="Proteomes" id="UP000054698"/>
    </source>
</evidence>
<dbReference type="RefSeq" id="WP_058448000.1">
    <property type="nucleotide sequence ID" value="NZ_CAAAHT010000029.1"/>
</dbReference>
<evidence type="ECO:0000313" key="2">
    <source>
        <dbReference type="EMBL" id="KTC95558.1"/>
    </source>
</evidence>
<keyword evidence="4" id="KW-1185">Reference proteome</keyword>
<dbReference type="InterPro" id="IPR004360">
    <property type="entry name" value="Glyas_Fos-R_dOase_dom"/>
</dbReference>
<dbReference type="PIRSF" id="PIRSF039020">
    <property type="entry name" value="EhpR"/>
    <property type="match status" value="1"/>
</dbReference>
<evidence type="ECO:0000313" key="3">
    <source>
        <dbReference type="EMBL" id="SPX62744.1"/>
    </source>
</evidence>
<accession>A0A0W0TIZ3</accession>
<dbReference type="SUPFAM" id="SSF54593">
    <property type="entry name" value="Glyoxalase/Bleomycin resistance protein/Dihydroxybiphenyl dioxygenase"/>
    <property type="match status" value="1"/>
</dbReference>
<dbReference type="EMBL" id="UASS01000040">
    <property type="protein sequence ID" value="SPX62744.1"/>
    <property type="molecule type" value="Genomic_DNA"/>
</dbReference>
<name>A0A0W0TIZ3_9GAMM</name>
<dbReference type="EMBL" id="LNYB01000085">
    <property type="protein sequence ID" value="KTC95558.1"/>
    <property type="molecule type" value="Genomic_DNA"/>
</dbReference>
<dbReference type="OrthoDB" id="9806945at2"/>
<protein>
    <submittedName>
        <fullName evidence="2">Bleomycin resistance protein</fullName>
    </submittedName>
</protein>
<dbReference type="Gene3D" id="3.10.180.10">
    <property type="entry name" value="2,3-Dihydroxybiphenyl 1,2-Dioxygenase, domain 1"/>
    <property type="match status" value="1"/>
</dbReference>
<dbReference type="InterPro" id="IPR026275">
    <property type="entry name" value="Glyoxalase/dOase/EhpR"/>
</dbReference>
<proteinExistence type="predicted"/>
<dbReference type="Proteomes" id="UP000251942">
    <property type="component" value="Unassembled WGS sequence"/>
</dbReference>
<sequence>MLDPNFIILYVNTPSISSAFYTKLLNKQPVESSANFVMFVLNAGVKLGLWSKDDVKPEVTAASGSTELAIAVNDDEQVRTLYDEWKKQGLTLIQPPTPMDFGLNFVALDPDGHRIRVFTQTY</sequence>
<dbReference type="Pfam" id="PF00903">
    <property type="entry name" value="Glyoxalase"/>
    <property type="match status" value="1"/>
</dbReference>
<dbReference type="Proteomes" id="UP000054698">
    <property type="component" value="Unassembled WGS sequence"/>
</dbReference>
<dbReference type="STRING" id="453.Lfee_3223"/>
<reference evidence="3 5" key="2">
    <citation type="submission" date="2018-06" db="EMBL/GenBank/DDBJ databases">
        <authorList>
            <consortium name="Pathogen Informatics"/>
            <person name="Doyle S."/>
        </authorList>
    </citation>
    <scope>NUCLEOTIDE SEQUENCE [LARGE SCALE GENOMIC DNA]</scope>
    <source>
        <strain evidence="3 5">NCTC12022</strain>
    </source>
</reference>
<dbReference type="InterPro" id="IPR037523">
    <property type="entry name" value="VOC_core"/>
</dbReference>
<gene>
    <name evidence="2" type="ORF">Lfee_3223</name>
    <name evidence="3" type="ORF">NCTC12022_03509</name>
</gene>
<dbReference type="AlphaFoldDB" id="A0A0W0TIZ3"/>
<reference evidence="2 4" key="1">
    <citation type="submission" date="2015-11" db="EMBL/GenBank/DDBJ databases">
        <title>Genomic analysis of 38 Legionella species identifies large and diverse effector repertoires.</title>
        <authorList>
            <person name="Burstein D."/>
            <person name="Amaro F."/>
            <person name="Zusman T."/>
            <person name="Lifshitz Z."/>
            <person name="Cohen O."/>
            <person name="Gilbert J.A."/>
            <person name="Pupko T."/>
            <person name="Shuman H.A."/>
            <person name="Segal G."/>
        </authorList>
    </citation>
    <scope>NUCLEOTIDE SEQUENCE [LARGE SCALE GENOMIC DNA]</scope>
    <source>
        <strain evidence="2 4">WO-44C</strain>
    </source>
</reference>
<evidence type="ECO:0000313" key="5">
    <source>
        <dbReference type="Proteomes" id="UP000251942"/>
    </source>
</evidence>
<dbReference type="InterPro" id="IPR029068">
    <property type="entry name" value="Glyas_Bleomycin-R_OHBP_Dase"/>
</dbReference>